<gene>
    <name evidence="1" type="ORF">O6H91_11G077800</name>
</gene>
<evidence type="ECO:0000313" key="2">
    <source>
        <dbReference type="Proteomes" id="UP001162992"/>
    </source>
</evidence>
<sequence>MALLEEEKHANDEEGLTASTESDNVNMDEISSSSGSDLDNINDLTTASEAILETEAELLKMGFDPELVKRALKVHGESCSLDALVDFVVGHSDDPALGDPLIKSVKTFPPEKELDNSEKLLKMGFSSDAVMRAIKICGDADYNILVDSIIANELGNLEKVSLPYELIIFEMTLCTKT</sequence>
<comment type="caution">
    <text evidence="1">The sequence shown here is derived from an EMBL/GenBank/DDBJ whole genome shotgun (WGS) entry which is preliminary data.</text>
</comment>
<accession>A0ACC2CBX0</accession>
<dbReference type="EMBL" id="CM055102">
    <property type="protein sequence ID" value="KAJ7539132.1"/>
    <property type="molecule type" value="Genomic_DNA"/>
</dbReference>
<organism evidence="1 2">
    <name type="scientific">Diphasiastrum complanatum</name>
    <name type="common">Issler's clubmoss</name>
    <name type="synonym">Lycopodium complanatum</name>
    <dbReference type="NCBI Taxonomy" id="34168"/>
    <lineage>
        <taxon>Eukaryota</taxon>
        <taxon>Viridiplantae</taxon>
        <taxon>Streptophyta</taxon>
        <taxon>Embryophyta</taxon>
        <taxon>Tracheophyta</taxon>
        <taxon>Lycopodiopsida</taxon>
        <taxon>Lycopodiales</taxon>
        <taxon>Lycopodiaceae</taxon>
        <taxon>Lycopodioideae</taxon>
        <taxon>Diphasiastrum</taxon>
    </lineage>
</organism>
<reference evidence="2" key="1">
    <citation type="journal article" date="2024" name="Proc. Natl. Acad. Sci. U.S.A.">
        <title>Extraordinary preservation of gene collinearity over three hundred million years revealed in homosporous lycophytes.</title>
        <authorList>
            <person name="Li C."/>
            <person name="Wickell D."/>
            <person name="Kuo L.Y."/>
            <person name="Chen X."/>
            <person name="Nie B."/>
            <person name="Liao X."/>
            <person name="Peng D."/>
            <person name="Ji J."/>
            <person name="Jenkins J."/>
            <person name="Williams M."/>
            <person name="Shu S."/>
            <person name="Plott C."/>
            <person name="Barry K."/>
            <person name="Rajasekar S."/>
            <person name="Grimwood J."/>
            <person name="Han X."/>
            <person name="Sun S."/>
            <person name="Hou Z."/>
            <person name="He W."/>
            <person name="Dai G."/>
            <person name="Sun C."/>
            <person name="Schmutz J."/>
            <person name="Leebens-Mack J.H."/>
            <person name="Li F.W."/>
            <person name="Wang L."/>
        </authorList>
    </citation>
    <scope>NUCLEOTIDE SEQUENCE [LARGE SCALE GENOMIC DNA]</scope>
    <source>
        <strain evidence="2">cv. PW_Plant_1</strain>
    </source>
</reference>
<dbReference type="Proteomes" id="UP001162992">
    <property type="component" value="Chromosome 11"/>
</dbReference>
<proteinExistence type="predicted"/>
<name>A0ACC2CBX0_DIPCM</name>
<keyword evidence="2" id="KW-1185">Reference proteome</keyword>
<protein>
    <submittedName>
        <fullName evidence="1">Uncharacterized protein</fullName>
    </submittedName>
</protein>
<evidence type="ECO:0000313" key="1">
    <source>
        <dbReference type="EMBL" id="KAJ7539132.1"/>
    </source>
</evidence>